<evidence type="ECO:0000256" key="2">
    <source>
        <dbReference type="SAM" id="MobiDB-lite"/>
    </source>
</evidence>
<dbReference type="SUPFAM" id="SSF69318">
    <property type="entry name" value="Integrin alpha N-terminal domain"/>
    <property type="match status" value="2"/>
</dbReference>
<keyword evidence="1" id="KW-0732">Signal</keyword>
<sequence length="823" mass="85188">MFLVAACGDATGGGTDTAVATTTGATVTPTGTTTDSTGAPPPTTGGPDTAGTVGETQGTTTTGSTTSDTGESTATGTSMGVTTGPGPDMGPACADTCEDGVCVGETCCPINQACTDTCCGVGEVCSFQECVVPGDDCVDATDCPDGSYCEYTLGEAEQPPMCMGGVSLDSGKCLPQPPECPDGVEPMEGEPITCLPNCEVVPPVQDFGIVLKHAWGGQVTPPYSSDVMMSPIVINLDDDDCDGKVNEKDIPEIVFSTFSGGAYYKQGTLHAISVVGGQLVEKFSVPNVVQPGGGLAAADLTGDGVPEIVGCMNPGPAGVSCCDAVAQNTGVIAFNADGTTLWTQPDTTKVHCGNQAPAIGDVDQDGVPEVLVGFTLLDGATGAVETELDPSTSWGQRLTGLSDLDGDGFLDVTDGQRAYRADGDILWDLRNGPNAVVGGYHGVGDFDLDGQPEVVIISSGGPHTMQVVRYDMNSPDGAQVIRKGVDINNGISTKVFCNAQSEYGGGPPTVADFDGDGVPDVGAAGAVGYIVFSGKLMMDPGVANSDIDLWFKTTHDCSSAVTGSSVFDFNGDGKAEVIYSDEYHLWMYDGQTGTNLIPSTCNTTGTLWEYPLVADVDNDGQADIVVASNAYGITCPDNNTRQSGIRIFGSANGSWVRTRRVWNQHTYHISNIREDGSVPIAEAPNWKTDGLNNYRQNVQPEGEFSAPDLTAALFPRCEGPYGLVARVRNIGQAAVPAGVAVGFYEGDPDMGGVKLGEGTTKKALYPAEAEDVAIDVPNPSMALTDGTTPVFVVVDDGMPEHLWQECRTENNKVEGSGYCVMPG</sequence>
<evidence type="ECO:0000313" key="4">
    <source>
        <dbReference type="Proteomes" id="UP001150924"/>
    </source>
</evidence>
<dbReference type="Pfam" id="PF13517">
    <property type="entry name" value="FG-GAP_3"/>
    <property type="match status" value="1"/>
</dbReference>
<protein>
    <submittedName>
        <fullName evidence="3">VCBS repeat-containing protein</fullName>
    </submittedName>
</protein>
<comment type="caution">
    <text evidence="3">The sequence shown here is derived from an EMBL/GenBank/DDBJ whole genome shotgun (WGS) entry which is preliminary data.</text>
</comment>
<dbReference type="InterPro" id="IPR013783">
    <property type="entry name" value="Ig-like_fold"/>
</dbReference>
<dbReference type="PANTHER" id="PTHR46580">
    <property type="entry name" value="SENSOR KINASE-RELATED"/>
    <property type="match status" value="1"/>
</dbReference>
<proteinExistence type="predicted"/>
<reference evidence="3" key="1">
    <citation type="submission" date="2022-11" db="EMBL/GenBank/DDBJ databases">
        <title>Minimal conservation of predation-associated metabolite biosynthetic gene clusters underscores biosynthetic potential of Myxococcota including descriptions for ten novel species: Archangium lansinium sp. nov., Myxococcus landrumus sp. nov., Nannocystis bai.</title>
        <authorList>
            <person name="Ahearne A."/>
            <person name="Stevens C."/>
            <person name="Phillips K."/>
        </authorList>
    </citation>
    <scope>NUCLEOTIDE SEQUENCE</scope>
    <source>
        <strain evidence="3">Na p29</strain>
    </source>
</reference>
<dbReference type="Proteomes" id="UP001150924">
    <property type="component" value="Unassembled WGS sequence"/>
</dbReference>
<feature type="compositionally biased region" description="Low complexity" evidence="2">
    <location>
        <begin position="45"/>
        <end position="78"/>
    </location>
</feature>
<accession>A0A9X3EKL1</accession>
<dbReference type="AlphaFoldDB" id="A0A9X3EKL1"/>
<evidence type="ECO:0000313" key="3">
    <source>
        <dbReference type="EMBL" id="MCY1005809.1"/>
    </source>
</evidence>
<feature type="compositionally biased region" description="Low complexity" evidence="2">
    <location>
        <begin position="16"/>
        <end position="38"/>
    </location>
</feature>
<dbReference type="RefSeq" id="WP_267767653.1">
    <property type="nucleotide sequence ID" value="NZ_JAPNKE010000002.1"/>
</dbReference>
<name>A0A9X3EKL1_9BACT</name>
<dbReference type="Gene3D" id="2.130.10.130">
    <property type="entry name" value="Integrin alpha, N-terminal"/>
    <property type="match status" value="2"/>
</dbReference>
<evidence type="ECO:0000256" key="1">
    <source>
        <dbReference type="ARBA" id="ARBA00022729"/>
    </source>
</evidence>
<organism evidence="3 4">
    <name type="scientific">Nannocystis pusilla</name>
    <dbReference type="NCBI Taxonomy" id="889268"/>
    <lineage>
        <taxon>Bacteria</taxon>
        <taxon>Pseudomonadati</taxon>
        <taxon>Myxococcota</taxon>
        <taxon>Polyangia</taxon>
        <taxon>Nannocystales</taxon>
        <taxon>Nannocystaceae</taxon>
        <taxon>Nannocystis</taxon>
    </lineage>
</organism>
<keyword evidence="4" id="KW-1185">Reference proteome</keyword>
<gene>
    <name evidence="3" type="ORF">OV079_09570</name>
</gene>
<dbReference type="InterPro" id="IPR013517">
    <property type="entry name" value="FG-GAP"/>
</dbReference>
<feature type="region of interest" description="Disordered" evidence="2">
    <location>
        <begin position="11"/>
        <end position="85"/>
    </location>
</feature>
<dbReference type="Gene3D" id="2.60.40.10">
    <property type="entry name" value="Immunoglobulins"/>
    <property type="match status" value="1"/>
</dbReference>
<dbReference type="InterPro" id="IPR028994">
    <property type="entry name" value="Integrin_alpha_N"/>
</dbReference>
<dbReference type="EMBL" id="JAPNKE010000002">
    <property type="protein sequence ID" value="MCY1005809.1"/>
    <property type="molecule type" value="Genomic_DNA"/>
</dbReference>